<reference evidence="1 2" key="1">
    <citation type="journal article" date="2013" name="Nat. Commun.">
        <title>The evolution and pathogenic mechanisms of the rice sheath blight pathogen.</title>
        <authorList>
            <person name="Zheng A."/>
            <person name="Lin R."/>
            <person name="Xu L."/>
            <person name="Qin P."/>
            <person name="Tang C."/>
            <person name="Ai P."/>
            <person name="Zhang D."/>
            <person name="Liu Y."/>
            <person name="Sun Z."/>
            <person name="Feng H."/>
            <person name="Wang Y."/>
            <person name="Chen Y."/>
            <person name="Liang X."/>
            <person name="Fu R."/>
            <person name="Li Q."/>
            <person name="Zhang J."/>
            <person name="Yu X."/>
            <person name="Xie Z."/>
            <person name="Ding L."/>
            <person name="Guan P."/>
            <person name="Tang J."/>
            <person name="Liang Y."/>
            <person name="Wang S."/>
            <person name="Deng Q."/>
            <person name="Li S."/>
            <person name="Zhu J."/>
            <person name="Wang L."/>
            <person name="Liu H."/>
            <person name="Li P."/>
        </authorList>
    </citation>
    <scope>NUCLEOTIDE SEQUENCE [LARGE SCALE GENOMIC DNA]</scope>
    <source>
        <strain evidence="2">AG-1 IA</strain>
    </source>
</reference>
<gene>
    <name evidence="1" type="ORF">AG1IA_03576</name>
</gene>
<evidence type="ECO:0000313" key="1">
    <source>
        <dbReference type="EMBL" id="ELU42402.1"/>
    </source>
</evidence>
<name>L8WZZ8_THACA</name>
<sequence>MPDVAPVVFYDGQPTTEGYMGGYVTCSRQGNFMFGAGPQMEEVRRFVVLINAGRFLEQKIRVVSIKFRNFE</sequence>
<protein>
    <submittedName>
        <fullName evidence="1">Uncharacterized protein</fullName>
    </submittedName>
</protein>
<dbReference type="AlphaFoldDB" id="L8WZZ8"/>
<dbReference type="HOGENOM" id="CLU_2741800_0_0_1"/>
<evidence type="ECO:0000313" key="2">
    <source>
        <dbReference type="Proteomes" id="UP000011668"/>
    </source>
</evidence>
<comment type="caution">
    <text evidence="1">The sequence shown here is derived from an EMBL/GenBank/DDBJ whole genome shotgun (WGS) entry which is preliminary data.</text>
</comment>
<keyword evidence="2" id="KW-1185">Reference proteome</keyword>
<dbReference type="Proteomes" id="UP000011668">
    <property type="component" value="Unassembled WGS sequence"/>
</dbReference>
<organism evidence="1 2">
    <name type="scientific">Thanatephorus cucumeris (strain AG1-IA)</name>
    <name type="common">Rice sheath blight fungus</name>
    <name type="synonym">Rhizoctonia solani</name>
    <dbReference type="NCBI Taxonomy" id="983506"/>
    <lineage>
        <taxon>Eukaryota</taxon>
        <taxon>Fungi</taxon>
        <taxon>Dikarya</taxon>
        <taxon>Basidiomycota</taxon>
        <taxon>Agaricomycotina</taxon>
        <taxon>Agaricomycetes</taxon>
        <taxon>Cantharellales</taxon>
        <taxon>Ceratobasidiaceae</taxon>
        <taxon>Rhizoctonia</taxon>
        <taxon>Rhizoctonia solani AG-1</taxon>
    </lineage>
</organism>
<accession>L8WZZ8</accession>
<proteinExistence type="predicted"/>
<dbReference type="EMBL" id="AFRT01000842">
    <property type="protein sequence ID" value="ELU42402.1"/>
    <property type="molecule type" value="Genomic_DNA"/>
</dbReference>